<sequence>MFRIARDMGLVAYAQTSLDHLKRLTPLLEEAADSEKRIRTLELSVRLLSEQHVDPKSRLELVEDAAQHTTEILQGRDEILPATALLAQCIGLLEHSGGTARQEVYELLEEALGRVEASQAKYVRALAAGDPTIEDTLHLSRRLYPTRNTGDVPGDLRVAEISARRLLKADVASLSPETAATTLELIADHALDPLIGARELDTHWPLAFAHSVCPPLGVLMMLGMDSEGALVSLMVKQGKTLVSRLEESNGVSFADSLDTWAQTYPHRYGYIDRKEGNNEFFLSMEELPISLPRASRLIVVAEPGVQQIPLNLALVDGNFAGHQLAIGYVPSLTWLEAKSRQPRILQPRRVAWISEATGGHEDDVLIRVLDRNEDTLRAHGFELETQSAVPSTLKGAQIAVVAAHGDIGSGGKFFHRVSDEGTLVLSPAALANALEGTELAILFVCSGGRTDKHPHVNTGVGLPKHLLSRGCRTVIASPWPLYASVAGPWLESFLKSWDDGLSALDATFSANQAVEKHFGNVPQYSLAMTVYGDVLMAKV</sequence>
<name>A0AAN4Q5T1_PSESF</name>
<feature type="domain" description="CHAT" evidence="1">
    <location>
        <begin position="292"/>
        <end position="511"/>
    </location>
</feature>
<keyword evidence="2" id="KW-0648">Protein biosynthesis</keyword>
<evidence type="ECO:0000313" key="2">
    <source>
        <dbReference type="EMBL" id="GBH17511.1"/>
    </source>
</evidence>
<dbReference type="RefSeq" id="WP_031313303.1">
    <property type="nucleotide sequence ID" value="NZ_CP017009.1"/>
</dbReference>
<dbReference type="AlphaFoldDB" id="A0AAN4Q5T1"/>
<gene>
    <name evidence="2" type="ORF">KPSA3_03480</name>
</gene>
<reference evidence="2 3" key="1">
    <citation type="submission" date="2018-04" db="EMBL/GenBank/DDBJ databases">
        <title>Draft genome sequence of Pseudomonas syringae pv. actinidiae biovar 3 strains isolated from kiwifruit in Kagawa prefecture.</title>
        <authorList>
            <person name="Tabuchi M."/>
            <person name="Saito M."/>
            <person name="Fujiwara S."/>
            <person name="Sasa N."/>
            <person name="Akimitsu K."/>
            <person name="Gomi K."/>
            <person name="Konishi-Sugita S."/>
            <person name="Hamano K."/>
            <person name="Kataoka I."/>
        </authorList>
    </citation>
    <scope>NUCLEOTIDE SEQUENCE [LARGE SCALE GENOMIC DNA]</scope>
    <source>
        <strain evidence="2 3">MAFF212211</strain>
    </source>
</reference>
<protein>
    <submittedName>
        <fullName evidence="2">Translation elongation factor EF-G</fullName>
    </submittedName>
</protein>
<evidence type="ECO:0000259" key="1">
    <source>
        <dbReference type="Pfam" id="PF12770"/>
    </source>
</evidence>
<keyword evidence="2" id="KW-0251">Elongation factor</keyword>
<proteinExistence type="predicted"/>
<dbReference type="EMBL" id="BGKA01000112">
    <property type="protein sequence ID" value="GBH17511.1"/>
    <property type="molecule type" value="Genomic_DNA"/>
</dbReference>
<organism evidence="2 3">
    <name type="scientific">Pseudomonas syringae pv. actinidiae</name>
    <dbReference type="NCBI Taxonomy" id="103796"/>
    <lineage>
        <taxon>Bacteria</taxon>
        <taxon>Pseudomonadati</taxon>
        <taxon>Pseudomonadota</taxon>
        <taxon>Gammaproteobacteria</taxon>
        <taxon>Pseudomonadales</taxon>
        <taxon>Pseudomonadaceae</taxon>
        <taxon>Pseudomonas</taxon>
        <taxon>Pseudomonas syringae</taxon>
    </lineage>
</organism>
<dbReference type="Proteomes" id="UP000248291">
    <property type="component" value="Unassembled WGS sequence"/>
</dbReference>
<dbReference type="GO" id="GO:0003746">
    <property type="term" value="F:translation elongation factor activity"/>
    <property type="evidence" value="ECO:0007669"/>
    <property type="project" value="UniProtKB-KW"/>
</dbReference>
<dbReference type="Pfam" id="PF12770">
    <property type="entry name" value="CHAT"/>
    <property type="match status" value="1"/>
</dbReference>
<accession>A0AAN4Q5T1</accession>
<evidence type="ECO:0000313" key="3">
    <source>
        <dbReference type="Proteomes" id="UP000248291"/>
    </source>
</evidence>
<dbReference type="InterPro" id="IPR024983">
    <property type="entry name" value="CHAT_dom"/>
</dbReference>
<comment type="caution">
    <text evidence="2">The sequence shown here is derived from an EMBL/GenBank/DDBJ whole genome shotgun (WGS) entry which is preliminary data.</text>
</comment>